<evidence type="ECO:0000256" key="8">
    <source>
        <dbReference type="ARBA" id="ARBA00022917"/>
    </source>
</evidence>
<dbReference type="GO" id="GO:0005737">
    <property type="term" value="C:cytoplasm"/>
    <property type="evidence" value="ECO:0007669"/>
    <property type="project" value="TreeGrafter"/>
</dbReference>
<keyword evidence="8" id="KW-0648">Protein biosynthesis</keyword>
<keyword evidence="3" id="KW-0436">Ligase</keyword>
<dbReference type="GO" id="GO:0004817">
    <property type="term" value="F:cysteine-tRNA ligase activity"/>
    <property type="evidence" value="ECO:0007669"/>
    <property type="project" value="UniProtKB-EC"/>
</dbReference>
<dbReference type="PRINTS" id="PR00983">
    <property type="entry name" value="TRNASYNTHCYS"/>
</dbReference>
<dbReference type="InterPro" id="IPR032678">
    <property type="entry name" value="tRNA-synt_1_cat_dom"/>
</dbReference>
<gene>
    <name evidence="14" type="ORF">Pmani_024013</name>
</gene>
<comment type="cofactor">
    <cofactor evidence="1">
        <name>Zn(2+)</name>
        <dbReference type="ChEBI" id="CHEBI:29105"/>
    </cofactor>
</comment>
<keyword evidence="7" id="KW-0067">ATP-binding</keyword>
<dbReference type="Proteomes" id="UP001292094">
    <property type="component" value="Unassembled WGS sequence"/>
</dbReference>
<dbReference type="InterPro" id="IPR009080">
    <property type="entry name" value="tRNAsynth_Ia_anticodon-bd"/>
</dbReference>
<keyword evidence="6" id="KW-0862">Zinc</keyword>
<evidence type="ECO:0000256" key="3">
    <source>
        <dbReference type="ARBA" id="ARBA00022598"/>
    </source>
</evidence>
<dbReference type="GO" id="GO:0005524">
    <property type="term" value="F:ATP binding"/>
    <property type="evidence" value="ECO:0007669"/>
    <property type="project" value="UniProtKB-KW"/>
</dbReference>
<evidence type="ECO:0000313" key="14">
    <source>
        <dbReference type="EMBL" id="KAK4304020.1"/>
    </source>
</evidence>
<keyword evidence="5" id="KW-0547">Nucleotide-binding</keyword>
<keyword evidence="15" id="KW-1185">Reference proteome</keyword>
<dbReference type="SUPFAM" id="SSF47323">
    <property type="entry name" value="Anticodon-binding domain of a subclass of class I aminoacyl-tRNA synthetases"/>
    <property type="match status" value="1"/>
</dbReference>
<sequence>MYYSIHTSTSSRLRTMPKRSDPVWSAPSGVEEPQLHLYNSFTRKKELFIPQGSVVTWYSCGPTVYDESHMGHARSYVSFDILRRVIQDYFGYPIRYVMNITDIDDKIIKRARTKYLLKQYQQSNLEWERRYGDISAAMEYHSAIIATTTDEDKRKMLLEEVQKVKEAADALRLAEESEIKTKQAELMSNAASVLGEWLDKNQGSTVTDNSIFEELPRYYEEEFNKDMDQLNVLRADVVTRVSEYIPQIITFIQTIIDNGYGYESNGSVYFDVGKFDADPNHYYAKLVPEAYGNQAALEEGEGALSDVATQEKHSANDFALWKASKLGEPAWQSPWGSGRPGWHIECSAMASNILGKSMDIHSGGVDLKFPHHDNELAQSEAYFNNDHWVRYFLHTGHLHIDGCKMSKSLKNFITIKQALQESSPSLMRTAFLLHTWKDTLDYSSNTMEGARQFNKMVTEFGLNISDLVRRTGDTSTVCKLPEVALQKIFDNARVNIHKALCDNIDTRTTLDLIRDLITEANKYMNNNQQMNTQLLVKINEYVVKMMQIFGVPLVGEGSKSSSQGENRLVKVAEVVADVREKVRTWSRDTNMEAIQLRTQLLNLCNDIRDELLPPLGVRLEDRDDGVPSIKLVDAAQLMQEIKTRKAIKLEKDRKKAEQAAKKQQQQQQPPQDPTEMFRTPEYSQWDANGLPTYDKDDKEITKTQGKKLAKLMEAQRKKYDKWLQQQS</sequence>
<protein>
    <recommendedName>
        <fullName evidence="11">Cysteine--tRNA ligase, cytoplasmic</fullName>
        <ecNumber evidence="2">6.1.1.16</ecNumber>
    </recommendedName>
    <alternativeName>
        <fullName evidence="10">Cysteinyl-tRNA synthetase</fullName>
    </alternativeName>
</protein>
<feature type="domain" description="tRNA synthetases class I catalytic" evidence="13">
    <location>
        <begin position="54"/>
        <end position="451"/>
    </location>
</feature>
<dbReference type="CDD" id="cd00672">
    <property type="entry name" value="CysRS_core"/>
    <property type="match status" value="1"/>
</dbReference>
<comment type="caution">
    <text evidence="14">The sequence shown here is derived from an EMBL/GenBank/DDBJ whole genome shotgun (WGS) entry which is preliminary data.</text>
</comment>
<dbReference type="InterPro" id="IPR014729">
    <property type="entry name" value="Rossmann-like_a/b/a_fold"/>
</dbReference>
<name>A0AAE1P8E9_9EUCA</name>
<dbReference type="AlphaFoldDB" id="A0AAE1P8E9"/>
<dbReference type="GO" id="GO:0046872">
    <property type="term" value="F:metal ion binding"/>
    <property type="evidence" value="ECO:0007669"/>
    <property type="project" value="UniProtKB-KW"/>
</dbReference>
<evidence type="ECO:0000313" key="15">
    <source>
        <dbReference type="Proteomes" id="UP001292094"/>
    </source>
</evidence>
<keyword evidence="4" id="KW-0479">Metal-binding</keyword>
<evidence type="ECO:0000256" key="12">
    <source>
        <dbReference type="SAM" id="MobiDB-lite"/>
    </source>
</evidence>
<reference evidence="14" key="1">
    <citation type="submission" date="2023-11" db="EMBL/GenBank/DDBJ databases">
        <title>Genome assemblies of two species of porcelain crab, Petrolisthes cinctipes and Petrolisthes manimaculis (Anomura: Porcellanidae).</title>
        <authorList>
            <person name="Angst P."/>
        </authorList>
    </citation>
    <scope>NUCLEOTIDE SEQUENCE</scope>
    <source>
        <strain evidence="14">PB745_02</strain>
        <tissue evidence="14">Gill</tissue>
    </source>
</reference>
<evidence type="ECO:0000256" key="4">
    <source>
        <dbReference type="ARBA" id="ARBA00022723"/>
    </source>
</evidence>
<dbReference type="InterPro" id="IPR024909">
    <property type="entry name" value="Cys-tRNA/MSH_ligase"/>
</dbReference>
<evidence type="ECO:0000256" key="9">
    <source>
        <dbReference type="ARBA" id="ARBA00023146"/>
    </source>
</evidence>
<evidence type="ECO:0000256" key="2">
    <source>
        <dbReference type="ARBA" id="ARBA00012832"/>
    </source>
</evidence>
<organism evidence="14 15">
    <name type="scientific">Petrolisthes manimaculis</name>
    <dbReference type="NCBI Taxonomy" id="1843537"/>
    <lineage>
        <taxon>Eukaryota</taxon>
        <taxon>Metazoa</taxon>
        <taxon>Ecdysozoa</taxon>
        <taxon>Arthropoda</taxon>
        <taxon>Crustacea</taxon>
        <taxon>Multicrustacea</taxon>
        <taxon>Malacostraca</taxon>
        <taxon>Eumalacostraca</taxon>
        <taxon>Eucarida</taxon>
        <taxon>Decapoda</taxon>
        <taxon>Pleocyemata</taxon>
        <taxon>Anomura</taxon>
        <taxon>Galatheoidea</taxon>
        <taxon>Porcellanidae</taxon>
        <taxon>Petrolisthes</taxon>
    </lineage>
</organism>
<proteinExistence type="inferred from homology"/>
<evidence type="ECO:0000256" key="11">
    <source>
        <dbReference type="ARBA" id="ARBA00039362"/>
    </source>
</evidence>
<evidence type="ECO:0000256" key="6">
    <source>
        <dbReference type="ARBA" id="ARBA00022833"/>
    </source>
</evidence>
<dbReference type="Gene3D" id="3.40.50.620">
    <property type="entry name" value="HUPs"/>
    <property type="match status" value="1"/>
</dbReference>
<dbReference type="EC" id="6.1.1.16" evidence="2"/>
<evidence type="ECO:0000256" key="10">
    <source>
        <dbReference type="ARBA" id="ARBA00031499"/>
    </source>
</evidence>
<dbReference type="GO" id="GO:0006423">
    <property type="term" value="P:cysteinyl-tRNA aminoacylation"/>
    <property type="evidence" value="ECO:0007669"/>
    <property type="project" value="InterPro"/>
</dbReference>
<evidence type="ECO:0000256" key="7">
    <source>
        <dbReference type="ARBA" id="ARBA00022840"/>
    </source>
</evidence>
<evidence type="ECO:0000256" key="5">
    <source>
        <dbReference type="ARBA" id="ARBA00022741"/>
    </source>
</evidence>
<dbReference type="HAMAP" id="MF_00041">
    <property type="entry name" value="Cys_tRNA_synth"/>
    <property type="match status" value="1"/>
</dbReference>
<dbReference type="EMBL" id="JAWZYT010002492">
    <property type="protein sequence ID" value="KAK4304020.1"/>
    <property type="molecule type" value="Genomic_DNA"/>
</dbReference>
<dbReference type="PANTHER" id="PTHR10890">
    <property type="entry name" value="CYSTEINYL-TRNA SYNTHETASE"/>
    <property type="match status" value="1"/>
</dbReference>
<accession>A0AAE1P8E9</accession>
<dbReference type="NCBIfam" id="TIGR00435">
    <property type="entry name" value="cysS"/>
    <property type="match status" value="1"/>
</dbReference>
<evidence type="ECO:0000259" key="13">
    <source>
        <dbReference type="Pfam" id="PF01406"/>
    </source>
</evidence>
<dbReference type="SUPFAM" id="SSF52374">
    <property type="entry name" value="Nucleotidylyl transferase"/>
    <property type="match status" value="1"/>
</dbReference>
<dbReference type="Pfam" id="PF01406">
    <property type="entry name" value="tRNA-synt_1e"/>
    <property type="match status" value="1"/>
</dbReference>
<dbReference type="InterPro" id="IPR015803">
    <property type="entry name" value="Cys-tRNA-ligase"/>
</dbReference>
<keyword evidence="9" id="KW-0030">Aminoacyl-tRNA synthetase</keyword>
<dbReference type="PANTHER" id="PTHR10890:SF3">
    <property type="entry name" value="CYSTEINE--TRNA LIGASE, CYTOPLASMIC"/>
    <property type="match status" value="1"/>
</dbReference>
<feature type="region of interest" description="Disordered" evidence="12">
    <location>
        <begin position="652"/>
        <end position="704"/>
    </location>
</feature>
<evidence type="ECO:0000256" key="1">
    <source>
        <dbReference type="ARBA" id="ARBA00001947"/>
    </source>
</evidence>